<dbReference type="STRING" id="427683.A5481_29325"/>
<organism evidence="2 3">
    <name type="scientific">Methylobacterium platani</name>
    <dbReference type="NCBI Taxonomy" id="427683"/>
    <lineage>
        <taxon>Bacteria</taxon>
        <taxon>Pseudomonadati</taxon>
        <taxon>Pseudomonadota</taxon>
        <taxon>Alphaproteobacteria</taxon>
        <taxon>Hyphomicrobiales</taxon>
        <taxon>Methylobacteriaceae</taxon>
        <taxon>Methylobacterium</taxon>
    </lineage>
</organism>
<dbReference type="EMBL" id="LWHQ01000077">
    <property type="protein sequence ID" value="OAS15888.1"/>
    <property type="molecule type" value="Genomic_DNA"/>
</dbReference>
<sequence>MLIRNETPFAAMGFGQLHRDGTPMAVLCVRAGYGLDPDGSLHLAEDQAIVLNDVYEGDPLRTPLLRVSDLIPYKPAADVTLLGAAHAPNGRATRRWEVALAIGDHGVRLRVHGPRSWEPALAFLTPTWKLGTAELATRVPLDYRYASGGRYVGDPEGGADARNLLGPGLLHRDFSRVGKPCRAPQIDSARAPVDAPFARPLPQGFGPVPPFWSWRQAHAGTYDEAWQAAPERRLPDDFDYRFYQTAHGDLVLPHIRGDEELRLDGLVPGGGMLRVTLPGLAVVAHHHWLDGRQIHARLTLDGVHLDLRRDEGPWRVDLTWRGWVEACPAYDGAVLLPVRLADADGLPVSGEHGLREPEVIA</sequence>
<protein>
    <recommendedName>
        <fullName evidence="1">DUF2169 domain-containing protein</fullName>
    </recommendedName>
</protein>
<comment type="caution">
    <text evidence="2">The sequence shown here is derived from an EMBL/GenBank/DDBJ whole genome shotgun (WGS) entry which is preliminary data.</text>
</comment>
<dbReference type="InterPro" id="IPR018683">
    <property type="entry name" value="DUF2169"/>
</dbReference>
<dbReference type="Proteomes" id="UP000078316">
    <property type="component" value="Unassembled WGS sequence"/>
</dbReference>
<name>A0A179RY75_9HYPH</name>
<reference evidence="2 3" key="1">
    <citation type="submission" date="2016-04" db="EMBL/GenBank/DDBJ databases">
        <authorList>
            <person name="Evans L.H."/>
            <person name="Alamgir A."/>
            <person name="Owens N."/>
            <person name="Weber N.D."/>
            <person name="Virtaneva K."/>
            <person name="Barbian K."/>
            <person name="Babar A."/>
            <person name="Rosenke K."/>
        </authorList>
    </citation>
    <scope>NUCLEOTIDE SEQUENCE [LARGE SCALE GENOMIC DNA]</scope>
    <source>
        <strain evidence="2 3">PMB02</strain>
    </source>
</reference>
<gene>
    <name evidence="2" type="ORF">A5481_29325</name>
</gene>
<dbReference type="RefSeq" id="WP_053082501.1">
    <property type="nucleotide sequence ID" value="NZ_LWHQ01000077.1"/>
</dbReference>
<evidence type="ECO:0000313" key="3">
    <source>
        <dbReference type="Proteomes" id="UP000078316"/>
    </source>
</evidence>
<evidence type="ECO:0000313" key="2">
    <source>
        <dbReference type="EMBL" id="OAS15888.1"/>
    </source>
</evidence>
<dbReference type="Pfam" id="PF09937">
    <property type="entry name" value="DUF2169"/>
    <property type="match status" value="1"/>
</dbReference>
<proteinExistence type="predicted"/>
<dbReference type="OrthoDB" id="237820at2"/>
<feature type="domain" description="DUF2169" evidence="1">
    <location>
        <begin position="21"/>
        <end position="321"/>
    </location>
</feature>
<evidence type="ECO:0000259" key="1">
    <source>
        <dbReference type="Pfam" id="PF09937"/>
    </source>
</evidence>
<dbReference type="AlphaFoldDB" id="A0A179RY75"/>
<accession>A0A179RY75</accession>